<dbReference type="EMBL" id="CADCVS010000191">
    <property type="protein sequence ID" value="CAA9489901.1"/>
    <property type="molecule type" value="Genomic_DNA"/>
</dbReference>
<feature type="compositionally biased region" description="Low complexity" evidence="1">
    <location>
        <begin position="10"/>
        <end position="47"/>
    </location>
</feature>
<accession>A0A6J4SC83</accession>
<sequence>MRRTVPTGVSRSTTSQPSSSCAQYSPGPSSGRSSRATSSGSPRRASACSRVVQPVTRTKGFSSVPARRSISRTSPAMVTRAPARRSPGSGRVT</sequence>
<organism evidence="2">
    <name type="scientific">uncultured Solirubrobacteraceae bacterium</name>
    <dbReference type="NCBI Taxonomy" id="1162706"/>
    <lineage>
        <taxon>Bacteria</taxon>
        <taxon>Bacillati</taxon>
        <taxon>Actinomycetota</taxon>
        <taxon>Thermoleophilia</taxon>
        <taxon>Solirubrobacterales</taxon>
        <taxon>Solirubrobacteraceae</taxon>
        <taxon>environmental samples</taxon>
    </lineage>
</organism>
<dbReference type="AlphaFoldDB" id="A0A6J4SC83"/>
<feature type="region of interest" description="Disordered" evidence="1">
    <location>
        <begin position="1"/>
        <end position="93"/>
    </location>
</feature>
<evidence type="ECO:0000256" key="1">
    <source>
        <dbReference type="SAM" id="MobiDB-lite"/>
    </source>
</evidence>
<name>A0A6J4SC83_9ACTN</name>
<reference evidence="2" key="1">
    <citation type="submission" date="2020-02" db="EMBL/GenBank/DDBJ databases">
        <authorList>
            <person name="Meier V. D."/>
        </authorList>
    </citation>
    <scope>NUCLEOTIDE SEQUENCE</scope>
    <source>
        <strain evidence="2">AVDCRST_MAG30</strain>
    </source>
</reference>
<protein>
    <submittedName>
        <fullName evidence="2">Uncharacterized protein</fullName>
    </submittedName>
</protein>
<gene>
    <name evidence="2" type="ORF">AVDCRST_MAG30-1307</name>
</gene>
<proteinExistence type="predicted"/>
<evidence type="ECO:0000313" key="2">
    <source>
        <dbReference type="EMBL" id="CAA9489901.1"/>
    </source>
</evidence>